<comment type="function">
    <text evidence="2">Catalyzes the removal of elemental sulfur atoms from cysteine to produce alanine. Seems to participate in the biosynthesis of the nitrogenase metalloclusters by providing the inorganic sulfur required for the Fe-S core formation.</text>
</comment>
<keyword evidence="8" id="KW-0408">Iron</keyword>
<keyword evidence="6" id="KW-0479">Metal-binding</keyword>
<comment type="similarity">
    <text evidence="3">Belongs to the class-V pyridoxal-phosphate-dependent aminotransferase family. NifS/IscS subfamily.</text>
</comment>
<evidence type="ECO:0000256" key="7">
    <source>
        <dbReference type="ARBA" id="ARBA00022898"/>
    </source>
</evidence>
<evidence type="ECO:0000256" key="10">
    <source>
        <dbReference type="ARBA" id="ARBA00023231"/>
    </source>
</evidence>
<dbReference type="Proteomes" id="UP000502260">
    <property type="component" value="Chromosome"/>
</dbReference>
<organism evidence="15 16">
    <name type="scientific">Sulfurimicrobium lacus</name>
    <dbReference type="NCBI Taxonomy" id="2715678"/>
    <lineage>
        <taxon>Bacteria</taxon>
        <taxon>Pseudomonadati</taxon>
        <taxon>Pseudomonadota</taxon>
        <taxon>Betaproteobacteria</taxon>
        <taxon>Nitrosomonadales</taxon>
        <taxon>Sulfuricellaceae</taxon>
        <taxon>Sulfurimicrobium</taxon>
    </lineage>
</organism>
<evidence type="ECO:0000256" key="6">
    <source>
        <dbReference type="ARBA" id="ARBA00022723"/>
    </source>
</evidence>
<keyword evidence="5" id="KW-0808">Transferase</keyword>
<evidence type="ECO:0000256" key="1">
    <source>
        <dbReference type="ARBA" id="ARBA00001933"/>
    </source>
</evidence>
<dbReference type="InterPro" id="IPR015421">
    <property type="entry name" value="PyrdxlP-dep_Trfase_major"/>
</dbReference>
<sequence length="382" mass="39869">MSQAYFDHNATTPLDDAVLAAMMPYLQDRFGNPSSRHGFGRGARQAVEEAREKVAATVGAHPSQVIFVSGGTEANNLAIRGMAAVLPVSQIVHSGIEHPSVAKPCRDLQQQGWKPRTVAVDRDGRCDMNDLAQSLRESTGLVSVMLANNETGVIQDVAAVAQSARAAGAWVHTDAVQALGKIEVDFASLGVHAMSLSGHKIYGPKGVGALVMDKRVELLPQISGGGHEKGLRAGTENVPAIVGFGVACELAVNRMLQDAERIGALRTEVERGVAALGGVVFGGAAPRLVNTSYFAFPGVEGETLLMALDRAGFAVASGSACSSGSTEPSAVLLAMGVAAELAKGAVRVSLGRANTRQQVQEFIAVLQVELGRLRSMLSVELV</sequence>
<evidence type="ECO:0000313" key="15">
    <source>
        <dbReference type="EMBL" id="BCB26690.1"/>
    </source>
</evidence>
<dbReference type="InterPro" id="IPR000192">
    <property type="entry name" value="Aminotrans_V_dom"/>
</dbReference>
<dbReference type="GO" id="GO:0046872">
    <property type="term" value="F:metal ion binding"/>
    <property type="evidence" value="ECO:0007669"/>
    <property type="project" value="UniProtKB-KW"/>
</dbReference>
<gene>
    <name evidence="15" type="ORF">SKTS_15760</name>
</gene>
<dbReference type="PIRSF" id="PIRSF005572">
    <property type="entry name" value="NifS"/>
    <property type="match status" value="1"/>
</dbReference>
<evidence type="ECO:0000256" key="2">
    <source>
        <dbReference type="ARBA" id="ARBA00003120"/>
    </source>
</evidence>
<dbReference type="Gene3D" id="3.40.640.10">
    <property type="entry name" value="Type I PLP-dependent aspartate aminotransferase-like (Major domain)"/>
    <property type="match status" value="1"/>
</dbReference>
<evidence type="ECO:0000256" key="13">
    <source>
        <dbReference type="RuleBase" id="RU004504"/>
    </source>
</evidence>
<dbReference type="GO" id="GO:0051536">
    <property type="term" value="F:iron-sulfur cluster binding"/>
    <property type="evidence" value="ECO:0007669"/>
    <property type="project" value="UniProtKB-KW"/>
</dbReference>
<keyword evidence="9" id="KW-0411">Iron-sulfur</keyword>
<comment type="cofactor">
    <cofactor evidence="1 13">
        <name>pyridoxal 5'-phosphate</name>
        <dbReference type="ChEBI" id="CHEBI:597326"/>
    </cofactor>
</comment>
<dbReference type="PROSITE" id="PS00595">
    <property type="entry name" value="AA_TRANSFER_CLASS_5"/>
    <property type="match status" value="1"/>
</dbReference>
<dbReference type="Gene3D" id="3.90.1150.10">
    <property type="entry name" value="Aspartate Aminotransferase, domain 1"/>
    <property type="match status" value="1"/>
</dbReference>
<evidence type="ECO:0000313" key="16">
    <source>
        <dbReference type="Proteomes" id="UP000502260"/>
    </source>
</evidence>
<evidence type="ECO:0000256" key="3">
    <source>
        <dbReference type="ARBA" id="ARBA00006490"/>
    </source>
</evidence>
<protein>
    <recommendedName>
        <fullName evidence="4">cysteine desulfurase</fullName>
        <ecNumber evidence="4">2.8.1.7</ecNumber>
    </recommendedName>
    <alternativeName>
        <fullName evidence="11">Nitrogenase metalloclusters biosynthesis protein NifS</fullName>
    </alternativeName>
</protein>
<dbReference type="EMBL" id="AP022853">
    <property type="protein sequence ID" value="BCB26690.1"/>
    <property type="molecule type" value="Genomic_DNA"/>
</dbReference>
<evidence type="ECO:0000259" key="14">
    <source>
        <dbReference type="Pfam" id="PF00266"/>
    </source>
</evidence>
<reference evidence="16" key="1">
    <citation type="submission" date="2020-03" db="EMBL/GenBank/DDBJ databases">
        <title>Complete genome sequence of sulfur-oxidizing bacterium skT11.</title>
        <authorList>
            <person name="Kanda M."/>
            <person name="Kojima H."/>
            <person name="Fukui M."/>
        </authorList>
    </citation>
    <scope>NUCLEOTIDE SEQUENCE [LARGE SCALE GENOMIC DNA]</scope>
    <source>
        <strain evidence="16">skT11</strain>
    </source>
</reference>
<dbReference type="InterPro" id="IPR015422">
    <property type="entry name" value="PyrdxlP-dep_Trfase_small"/>
</dbReference>
<dbReference type="EC" id="2.8.1.7" evidence="4"/>
<dbReference type="SUPFAM" id="SSF53383">
    <property type="entry name" value="PLP-dependent transferases"/>
    <property type="match status" value="1"/>
</dbReference>
<evidence type="ECO:0000256" key="5">
    <source>
        <dbReference type="ARBA" id="ARBA00022679"/>
    </source>
</evidence>
<dbReference type="PANTHER" id="PTHR11601:SF34">
    <property type="entry name" value="CYSTEINE DESULFURASE"/>
    <property type="match status" value="1"/>
</dbReference>
<dbReference type="GO" id="GO:0031071">
    <property type="term" value="F:cysteine desulfurase activity"/>
    <property type="evidence" value="ECO:0007669"/>
    <property type="project" value="UniProtKB-EC"/>
</dbReference>
<name>A0A6F8VBI3_9PROT</name>
<evidence type="ECO:0000256" key="4">
    <source>
        <dbReference type="ARBA" id="ARBA00012239"/>
    </source>
</evidence>
<dbReference type="AlphaFoldDB" id="A0A6F8VBI3"/>
<dbReference type="Pfam" id="PF00266">
    <property type="entry name" value="Aminotran_5"/>
    <property type="match status" value="1"/>
</dbReference>
<dbReference type="KEGG" id="slac:SKTS_15760"/>
<comment type="catalytic activity">
    <reaction evidence="12">
        <text>(sulfur carrier)-H + L-cysteine = (sulfur carrier)-SH + L-alanine</text>
        <dbReference type="Rhea" id="RHEA:43892"/>
        <dbReference type="Rhea" id="RHEA-COMP:14737"/>
        <dbReference type="Rhea" id="RHEA-COMP:14739"/>
        <dbReference type="ChEBI" id="CHEBI:29917"/>
        <dbReference type="ChEBI" id="CHEBI:35235"/>
        <dbReference type="ChEBI" id="CHEBI:57972"/>
        <dbReference type="ChEBI" id="CHEBI:64428"/>
        <dbReference type="EC" id="2.8.1.7"/>
    </reaction>
</comment>
<proteinExistence type="inferred from homology"/>
<dbReference type="InterPro" id="IPR020578">
    <property type="entry name" value="Aminotrans_V_PyrdxlP_BS"/>
</dbReference>
<dbReference type="PANTHER" id="PTHR11601">
    <property type="entry name" value="CYSTEINE DESULFURYLASE FAMILY MEMBER"/>
    <property type="match status" value="1"/>
</dbReference>
<dbReference type="InterPro" id="IPR016454">
    <property type="entry name" value="Cysteine_dSase"/>
</dbReference>
<keyword evidence="7" id="KW-0663">Pyridoxal phosphate</keyword>
<accession>A0A6F8VBI3</accession>
<evidence type="ECO:0000256" key="11">
    <source>
        <dbReference type="ARBA" id="ARBA00031911"/>
    </source>
</evidence>
<evidence type="ECO:0000256" key="12">
    <source>
        <dbReference type="ARBA" id="ARBA00050776"/>
    </source>
</evidence>
<evidence type="ECO:0000256" key="9">
    <source>
        <dbReference type="ARBA" id="ARBA00023014"/>
    </source>
</evidence>
<dbReference type="Gene3D" id="1.10.260.50">
    <property type="match status" value="1"/>
</dbReference>
<keyword evidence="10" id="KW-0535">Nitrogen fixation</keyword>
<evidence type="ECO:0000256" key="8">
    <source>
        <dbReference type="ARBA" id="ARBA00023004"/>
    </source>
</evidence>
<dbReference type="RefSeq" id="WP_173062910.1">
    <property type="nucleotide sequence ID" value="NZ_AP022853.1"/>
</dbReference>
<keyword evidence="16" id="KW-1185">Reference proteome</keyword>
<dbReference type="FunFam" id="3.40.640.10:FF:000084">
    <property type="entry name" value="IscS-like cysteine desulfurase"/>
    <property type="match status" value="1"/>
</dbReference>
<feature type="domain" description="Aminotransferase class V" evidence="14">
    <location>
        <begin position="5"/>
        <end position="362"/>
    </location>
</feature>
<dbReference type="InterPro" id="IPR015424">
    <property type="entry name" value="PyrdxlP-dep_Trfase"/>
</dbReference>